<dbReference type="GO" id="GO:0005886">
    <property type="term" value="C:plasma membrane"/>
    <property type="evidence" value="ECO:0007669"/>
    <property type="project" value="TreeGrafter"/>
</dbReference>
<dbReference type="RefSeq" id="WP_207575714.1">
    <property type="nucleotide sequence ID" value="NZ_JAFNME010000024.1"/>
</dbReference>
<dbReference type="PANTHER" id="PTHR45772:SF7">
    <property type="entry name" value="AMINO ACID ABC TRANSPORTER ATP-BINDING PROTEIN"/>
    <property type="match status" value="1"/>
</dbReference>
<name>A0A939H1P5_9BURK</name>
<keyword evidence="4 7" id="KW-0067">ATP-binding</keyword>
<comment type="caution">
    <text evidence="7">The sequence shown here is derived from an EMBL/GenBank/DDBJ whole genome shotgun (WGS) entry which is preliminary data.</text>
</comment>
<reference evidence="7" key="1">
    <citation type="submission" date="2021-03" db="EMBL/GenBank/DDBJ databases">
        <title>Comamonas denitrificans.</title>
        <authorList>
            <person name="Finster K."/>
        </authorList>
    </citation>
    <scope>NUCLEOTIDE SEQUENCE</scope>
    <source>
        <strain evidence="7">MM2021_4</strain>
    </source>
</reference>
<dbReference type="GO" id="GO:1903806">
    <property type="term" value="P:L-isoleucine import across plasma membrane"/>
    <property type="evidence" value="ECO:0007669"/>
    <property type="project" value="TreeGrafter"/>
</dbReference>
<dbReference type="InterPro" id="IPR032823">
    <property type="entry name" value="BCA_ABC_TP_C"/>
</dbReference>
<dbReference type="GO" id="GO:0005524">
    <property type="term" value="F:ATP binding"/>
    <property type="evidence" value="ECO:0007669"/>
    <property type="project" value="UniProtKB-KW"/>
</dbReference>
<dbReference type="InterPro" id="IPR027417">
    <property type="entry name" value="P-loop_NTPase"/>
</dbReference>
<dbReference type="FunFam" id="3.40.50.300:FF:000421">
    <property type="entry name" value="Branched-chain amino acid ABC transporter ATP-binding protein"/>
    <property type="match status" value="1"/>
</dbReference>
<dbReference type="GO" id="GO:0042941">
    <property type="term" value="P:D-alanine transmembrane transport"/>
    <property type="evidence" value="ECO:0007669"/>
    <property type="project" value="TreeGrafter"/>
</dbReference>
<evidence type="ECO:0000256" key="1">
    <source>
        <dbReference type="ARBA" id="ARBA00022448"/>
    </source>
</evidence>
<feature type="compositionally biased region" description="Polar residues" evidence="5">
    <location>
        <begin position="276"/>
        <end position="290"/>
    </location>
</feature>
<dbReference type="Gene3D" id="3.40.50.300">
    <property type="entry name" value="P-loop containing nucleotide triphosphate hydrolases"/>
    <property type="match status" value="1"/>
</dbReference>
<evidence type="ECO:0000256" key="4">
    <source>
        <dbReference type="ARBA" id="ARBA00022840"/>
    </source>
</evidence>
<keyword evidence="8" id="KW-1185">Reference proteome</keyword>
<dbReference type="GO" id="GO:0015808">
    <property type="term" value="P:L-alanine transport"/>
    <property type="evidence" value="ECO:0007669"/>
    <property type="project" value="TreeGrafter"/>
</dbReference>
<keyword evidence="1" id="KW-0813">Transport</keyword>
<dbReference type="PROSITE" id="PS50893">
    <property type="entry name" value="ABC_TRANSPORTER_2"/>
    <property type="match status" value="1"/>
</dbReference>
<dbReference type="GO" id="GO:1903805">
    <property type="term" value="P:L-valine import across plasma membrane"/>
    <property type="evidence" value="ECO:0007669"/>
    <property type="project" value="TreeGrafter"/>
</dbReference>
<evidence type="ECO:0000313" key="8">
    <source>
        <dbReference type="Proteomes" id="UP000664731"/>
    </source>
</evidence>
<organism evidence="7 8">
    <name type="scientific">Comamonas denitrificans</name>
    <dbReference type="NCBI Taxonomy" id="117506"/>
    <lineage>
        <taxon>Bacteria</taxon>
        <taxon>Pseudomonadati</taxon>
        <taxon>Pseudomonadota</taxon>
        <taxon>Betaproteobacteria</taxon>
        <taxon>Burkholderiales</taxon>
        <taxon>Comamonadaceae</taxon>
        <taxon>Comamonas</taxon>
    </lineage>
</organism>
<dbReference type="Proteomes" id="UP000664731">
    <property type="component" value="Unassembled WGS sequence"/>
</dbReference>
<dbReference type="PROSITE" id="PS00211">
    <property type="entry name" value="ABC_TRANSPORTER_1"/>
    <property type="match status" value="1"/>
</dbReference>
<evidence type="ECO:0000256" key="5">
    <source>
        <dbReference type="SAM" id="MobiDB-lite"/>
    </source>
</evidence>
<feature type="domain" description="ABC transporter" evidence="6">
    <location>
        <begin position="15"/>
        <end position="262"/>
    </location>
</feature>
<dbReference type="InterPro" id="IPR051120">
    <property type="entry name" value="ABC_AA/LPS_Transport"/>
</dbReference>
<sequence>MSAPASSLQTGEPLLVAQGLSKRFGGLQALKDVSFEIRKGEIFGLIGPNGAGKTTLFNVMTALYIPESGSCNFQGVELTRLKPHQIADKGLARTFQNIRLFSALTALENVMIGQHLRTKAGLWGAVVRNKATRDEEARVQARALELLDYVGIGHVANEVASSLSYGDQRRLEIARALATSPALLALDEPAAGMNPSETVVLRALIEKIRADGITVLLIEHDMKLVMNMCDRVLVLEYGQVLSYGLPQEVQRDPRVIEAYLGKGAAQDLAQQADSAPNNLSNPSAAESAQP</sequence>
<dbReference type="GO" id="GO:0015192">
    <property type="term" value="F:L-phenylalanine transmembrane transporter activity"/>
    <property type="evidence" value="ECO:0007669"/>
    <property type="project" value="TreeGrafter"/>
</dbReference>
<feature type="region of interest" description="Disordered" evidence="5">
    <location>
        <begin position="270"/>
        <end position="290"/>
    </location>
</feature>
<evidence type="ECO:0000313" key="7">
    <source>
        <dbReference type="EMBL" id="MBO1250315.1"/>
    </source>
</evidence>
<dbReference type="InterPro" id="IPR003439">
    <property type="entry name" value="ABC_transporter-like_ATP-bd"/>
</dbReference>
<dbReference type="InterPro" id="IPR003593">
    <property type="entry name" value="AAA+_ATPase"/>
</dbReference>
<keyword evidence="2" id="KW-0472">Membrane</keyword>
<gene>
    <name evidence="7" type="ORF">J1777_10860</name>
</gene>
<dbReference type="AlphaFoldDB" id="A0A939H1P5"/>
<dbReference type="EMBL" id="JAFNME010000024">
    <property type="protein sequence ID" value="MBO1250315.1"/>
    <property type="molecule type" value="Genomic_DNA"/>
</dbReference>
<dbReference type="CDD" id="cd03219">
    <property type="entry name" value="ABC_Mj1267_LivG_branched"/>
    <property type="match status" value="1"/>
</dbReference>
<evidence type="ECO:0000256" key="3">
    <source>
        <dbReference type="ARBA" id="ARBA00022741"/>
    </source>
</evidence>
<dbReference type="GO" id="GO:0016887">
    <property type="term" value="F:ATP hydrolysis activity"/>
    <property type="evidence" value="ECO:0007669"/>
    <property type="project" value="InterPro"/>
</dbReference>
<protein>
    <submittedName>
        <fullName evidence="7">ABC transporter ATP-binding protein</fullName>
    </submittedName>
</protein>
<dbReference type="InterPro" id="IPR017871">
    <property type="entry name" value="ABC_transporter-like_CS"/>
</dbReference>
<dbReference type="GO" id="GO:0005304">
    <property type="term" value="F:L-valine transmembrane transporter activity"/>
    <property type="evidence" value="ECO:0007669"/>
    <property type="project" value="TreeGrafter"/>
</dbReference>
<dbReference type="PANTHER" id="PTHR45772">
    <property type="entry name" value="CONSERVED COMPONENT OF ABC TRANSPORTER FOR NATURAL AMINO ACIDS-RELATED"/>
    <property type="match status" value="1"/>
</dbReference>
<evidence type="ECO:0000256" key="2">
    <source>
        <dbReference type="ARBA" id="ARBA00022475"/>
    </source>
</evidence>
<dbReference type="SMART" id="SM00382">
    <property type="entry name" value="AAA"/>
    <property type="match status" value="1"/>
</dbReference>
<dbReference type="Pfam" id="PF12399">
    <property type="entry name" value="BCA_ABC_TP_C"/>
    <property type="match status" value="1"/>
</dbReference>
<keyword evidence="3" id="KW-0547">Nucleotide-binding</keyword>
<evidence type="ECO:0000259" key="6">
    <source>
        <dbReference type="PROSITE" id="PS50893"/>
    </source>
</evidence>
<accession>A0A939H1P5</accession>
<proteinExistence type="predicted"/>
<dbReference type="GO" id="GO:0015188">
    <property type="term" value="F:L-isoleucine transmembrane transporter activity"/>
    <property type="evidence" value="ECO:0007669"/>
    <property type="project" value="TreeGrafter"/>
</dbReference>
<dbReference type="SUPFAM" id="SSF52540">
    <property type="entry name" value="P-loop containing nucleoside triphosphate hydrolases"/>
    <property type="match status" value="1"/>
</dbReference>
<keyword evidence="2" id="KW-1003">Cell membrane</keyword>
<dbReference type="Pfam" id="PF00005">
    <property type="entry name" value="ABC_tran"/>
    <property type="match status" value="1"/>
</dbReference>